<dbReference type="InterPro" id="IPR006239">
    <property type="entry name" value="DPNP"/>
</dbReference>
<accession>A0ABU6YPV3</accession>
<dbReference type="PANTHER" id="PTHR43200">
    <property type="entry name" value="PHOSPHATASE"/>
    <property type="match status" value="1"/>
</dbReference>
<reference evidence="9 10" key="1">
    <citation type="journal article" date="2023" name="Plants (Basel)">
        <title>Bridging the Gap: Combining Genomics and Transcriptomics Approaches to Understand Stylosanthes scabra, an Orphan Legume from the Brazilian Caatinga.</title>
        <authorList>
            <person name="Ferreira-Neto J.R.C."/>
            <person name="da Silva M.D."/>
            <person name="Binneck E."/>
            <person name="de Melo N.F."/>
            <person name="da Silva R.H."/>
            <person name="de Melo A.L.T.M."/>
            <person name="Pandolfi V."/>
            <person name="Bustamante F.O."/>
            <person name="Brasileiro-Vidal A.C."/>
            <person name="Benko-Iseppon A.M."/>
        </authorList>
    </citation>
    <scope>NUCLEOTIDE SEQUENCE [LARGE SCALE GENOMIC DNA]</scope>
    <source>
        <tissue evidence="9">Leaves</tissue>
    </source>
</reference>
<dbReference type="EMBL" id="JASCZI010242973">
    <property type="protein sequence ID" value="MED6212442.1"/>
    <property type="molecule type" value="Genomic_DNA"/>
</dbReference>
<evidence type="ECO:0000256" key="4">
    <source>
        <dbReference type="ARBA" id="ARBA00022723"/>
    </source>
</evidence>
<dbReference type="PANTHER" id="PTHR43200:SF17">
    <property type="entry name" value="3'(2'),5'-BISPHOSPHATE NUCLEOTIDASE"/>
    <property type="match status" value="1"/>
</dbReference>
<sequence>MPLYCNPLCANFPYTFKHGTKTQAFTHTLLDSSSSSSSSSFLSFLHHKHPHNQSRHLSFVSKFDGIYSSPAMEDNHKMFGLVSSEQDECYSKELDAAVRAVHLACCLISNSHSFFNDNFQSNHDKVAGWSVQAIVSWIFSQCFGNEDFPIVAKDDVENLTKTDASGLLESVVKTVNETLAESPRFGIQETKSPLGASEILDMITSHCNNSLKDSSGRFWTLSPIDQHAVSLSLIENGEVVLGVLGCPNYPMEKEWFSYPYSYLRTMSKLAPPTHESRNKGCVVYAKRGSGKAWKQPLLHADDKFVWPNHAKQVCFSSIEDPALATLCETIEKAHPISHSFTQGLAHTVGLRNQPLKVYSMAKYAAIAHGDAEAFMKFAKVGYKERIWDHAAGFIIMQEAGGMVTDAGGSPLNFSKGLDIEGIDRGIVASCGATLHEKIIDAIDASWTSSCL</sequence>
<dbReference type="InterPro" id="IPR000760">
    <property type="entry name" value="Inositol_monophosphatase-like"/>
</dbReference>
<organism evidence="9 10">
    <name type="scientific">Stylosanthes scabra</name>
    <dbReference type="NCBI Taxonomy" id="79078"/>
    <lineage>
        <taxon>Eukaryota</taxon>
        <taxon>Viridiplantae</taxon>
        <taxon>Streptophyta</taxon>
        <taxon>Embryophyta</taxon>
        <taxon>Tracheophyta</taxon>
        <taxon>Spermatophyta</taxon>
        <taxon>Magnoliopsida</taxon>
        <taxon>eudicotyledons</taxon>
        <taxon>Gunneridae</taxon>
        <taxon>Pentapetalae</taxon>
        <taxon>rosids</taxon>
        <taxon>fabids</taxon>
        <taxon>Fabales</taxon>
        <taxon>Fabaceae</taxon>
        <taxon>Papilionoideae</taxon>
        <taxon>50 kb inversion clade</taxon>
        <taxon>dalbergioids sensu lato</taxon>
        <taxon>Dalbergieae</taxon>
        <taxon>Pterocarpus clade</taxon>
        <taxon>Stylosanthes</taxon>
    </lineage>
</organism>
<evidence type="ECO:0000256" key="1">
    <source>
        <dbReference type="ARBA" id="ARBA00001946"/>
    </source>
</evidence>
<comment type="catalytic activity">
    <reaction evidence="7">
        <text>adenosine 3',5'-bisphosphate + H2O = AMP + phosphate</text>
        <dbReference type="Rhea" id="RHEA:10040"/>
        <dbReference type="ChEBI" id="CHEBI:15377"/>
        <dbReference type="ChEBI" id="CHEBI:43474"/>
        <dbReference type="ChEBI" id="CHEBI:58343"/>
        <dbReference type="ChEBI" id="CHEBI:456215"/>
        <dbReference type="EC" id="3.1.3.7"/>
    </reaction>
    <physiologicalReaction direction="left-to-right" evidence="7">
        <dbReference type="Rhea" id="RHEA:10041"/>
    </physiologicalReaction>
</comment>
<protein>
    <recommendedName>
        <fullName evidence="3">3'(2'),5'-bisphosphate nucleotidase</fullName>
        <ecNumber evidence="3">3.1.3.7</ecNumber>
    </recommendedName>
</protein>
<evidence type="ECO:0000256" key="6">
    <source>
        <dbReference type="ARBA" id="ARBA00022842"/>
    </source>
</evidence>
<dbReference type="SUPFAM" id="SSF56655">
    <property type="entry name" value="Carbohydrate phosphatase"/>
    <property type="match status" value="1"/>
</dbReference>
<keyword evidence="5" id="KW-0378">Hydrolase</keyword>
<comment type="caution">
    <text evidence="9">The sequence shown here is derived from an EMBL/GenBank/DDBJ whole genome shotgun (WGS) entry which is preliminary data.</text>
</comment>
<evidence type="ECO:0000313" key="10">
    <source>
        <dbReference type="Proteomes" id="UP001341840"/>
    </source>
</evidence>
<keyword evidence="10" id="KW-1185">Reference proteome</keyword>
<name>A0ABU6YPV3_9FABA</name>
<dbReference type="InterPro" id="IPR051090">
    <property type="entry name" value="Inositol_monoP_superfamily"/>
</dbReference>
<keyword evidence="4" id="KW-0479">Metal-binding</keyword>
<evidence type="ECO:0000256" key="2">
    <source>
        <dbReference type="ARBA" id="ARBA00009759"/>
    </source>
</evidence>
<keyword evidence="6" id="KW-0460">Magnesium</keyword>
<gene>
    <name evidence="9" type="ORF">PIB30_083411</name>
</gene>
<dbReference type="Pfam" id="PF00459">
    <property type="entry name" value="Inositol_P"/>
    <property type="match status" value="1"/>
</dbReference>
<dbReference type="NCBIfam" id="TIGR01330">
    <property type="entry name" value="bisphos_HAL2"/>
    <property type="match status" value="1"/>
</dbReference>
<dbReference type="EC" id="3.1.3.7" evidence="3"/>
<evidence type="ECO:0000256" key="7">
    <source>
        <dbReference type="ARBA" id="ARBA00044479"/>
    </source>
</evidence>
<evidence type="ECO:0000313" key="9">
    <source>
        <dbReference type="EMBL" id="MED6212442.1"/>
    </source>
</evidence>
<dbReference type="Gene3D" id="3.30.540.10">
    <property type="entry name" value="Fructose-1,6-Bisphosphatase, subunit A, domain 1"/>
    <property type="match status" value="1"/>
</dbReference>
<comment type="similarity">
    <text evidence="2">Belongs to the inositol monophosphatase superfamily.</text>
</comment>
<comment type="catalytic activity">
    <reaction evidence="8">
        <text>3'-phosphoadenylyl sulfate + H2O = adenosine 5'-phosphosulfate + phosphate</text>
        <dbReference type="Rhea" id="RHEA:77639"/>
        <dbReference type="ChEBI" id="CHEBI:15377"/>
        <dbReference type="ChEBI" id="CHEBI:43474"/>
        <dbReference type="ChEBI" id="CHEBI:58243"/>
        <dbReference type="ChEBI" id="CHEBI:58339"/>
        <dbReference type="EC" id="3.1.3.7"/>
    </reaction>
    <physiologicalReaction direction="left-to-right" evidence="8">
        <dbReference type="Rhea" id="RHEA:77640"/>
    </physiologicalReaction>
</comment>
<evidence type="ECO:0000256" key="5">
    <source>
        <dbReference type="ARBA" id="ARBA00022801"/>
    </source>
</evidence>
<proteinExistence type="inferred from homology"/>
<evidence type="ECO:0000256" key="3">
    <source>
        <dbReference type="ARBA" id="ARBA00012633"/>
    </source>
</evidence>
<dbReference type="Proteomes" id="UP001341840">
    <property type="component" value="Unassembled WGS sequence"/>
</dbReference>
<comment type="cofactor">
    <cofactor evidence="1">
        <name>Mg(2+)</name>
        <dbReference type="ChEBI" id="CHEBI:18420"/>
    </cofactor>
</comment>
<evidence type="ECO:0000256" key="8">
    <source>
        <dbReference type="ARBA" id="ARBA00044484"/>
    </source>
</evidence>
<dbReference type="Gene3D" id="3.40.190.80">
    <property type="match status" value="1"/>
</dbReference>